<dbReference type="Pfam" id="PF20990">
    <property type="entry name" value="DUF2207_C"/>
    <property type="match status" value="1"/>
</dbReference>
<feature type="signal peptide" evidence="3">
    <location>
        <begin position="1"/>
        <end position="35"/>
    </location>
</feature>
<feature type="compositionally biased region" description="Gly residues" evidence="1">
    <location>
        <begin position="627"/>
        <end position="647"/>
    </location>
</feature>
<dbReference type="Pfam" id="PF09972">
    <property type="entry name" value="DUF2207"/>
    <property type="match status" value="1"/>
</dbReference>
<evidence type="ECO:0000256" key="2">
    <source>
        <dbReference type="SAM" id="Phobius"/>
    </source>
</evidence>
<evidence type="ECO:0000256" key="1">
    <source>
        <dbReference type="SAM" id="MobiDB-lite"/>
    </source>
</evidence>
<protein>
    <submittedName>
        <fullName evidence="6">DUF2207 domain-containing protein</fullName>
    </submittedName>
</protein>
<evidence type="ECO:0000313" key="6">
    <source>
        <dbReference type="EMBL" id="TFC10788.1"/>
    </source>
</evidence>
<reference evidence="6 7" key="1">
    <citation type="submission" date="2019-03" db="EMBL/GenBank/DDBJ databases">
        <title>Genomics of glacier-inhabiting Cryobacterium strains.</title>
        <authorList>
            <person name="Liu Q."/>
            <person name="Xin Y.-H."/>
        </authorList>
    </citation>
    <scope>NUCLEOTIDE SEQUENCE [LARGE SCALE GENOMIC DNA]</scope>
    <source>
        <strain evidence="6 7">MDT1-3</strain>
    </source>
</reference>
<keyword evidence="2" id="KW-1133">Transmembrane helix</keyword>
<evidence type="ECO:0000259" key="4">
    <source>
        <dbReference type="Pfam" id="PF09972"/>
    </source>
</evidence>
<dbReference type="Proteomes" id="UP000298412">
    <property type="component" value="Unassembled WGS sequence"/>
</dbReference>
<feature type="region of interest" description="Disordered" evidence="1">
    <location>
        <begin position="620"/>
        <end position="647"/>
    </location>
</feature>
<evidence type="ECO:0000313" key="7">
    <source>
        <dbReference type="Proteomes" id="UP000298412"/>
    </source>
</evidence>
<name>A0A4R8WJN2_9MICO</name>
<sequence>MRRLVRLLLAGSLVLVVSLCALVLLGIPASSPASASVPGLSTAPRPAPATLRSGTDDFTFDSWHSDFRLGLTGDGHSSLTTTETIVARFPDFDQNHGIRRAIPTHYDGHPTGLSLVSVTDGNGTPLASESETTSDNGPEFLTVTIAADDFVHGAQTYVITYRQIDVTLVPDNANDEEFYWEVNGTGWNQPFGDVSATLTVAAGLVPRLTGRTDCYQGGIDSSAACAGLAGSADRSQVTVTAGTLDRHQGLAVAVGFEPGTFVPRDSSFTANPFPSIGLGAALIGLLGAIAASVQRATRWRNAPGRPTIIAEYLPPAGVNLLQAGDVFAASARAMTALLLSFAVRGNVRVLEGEGRRHYLLELRHANGLDPIEHAVLATLFPGLAPGTLRDLKAKDTGLTTTLLAEQRSNRKRMLADGLREHKGGSTRRRLLLTAVVSAVIAVVASIIGLVGEIGGGWPVLVLVLGILFAVVVMATAGNVRPLTAAGSELRDYLKGVKLYIGVAEADRLRVLQSPVGALRSPYRPDPAEVLADAGPDAAALPAGGADPNRPLQVLKLYEQLLPFAVLFGQEKEWSVVLTDYYLRSGTQPDWYAGSAGFNAGYFAAGISSFASSTSAAWSGTASSSSSSGGGGAGSVGGGGGGGGGGGV</sequence>
<evidence type="ECO:0000256" key="3">
    <source>
        <dbReference type="SAM" id="SignalP"/>
    </source>
</evidence>
<feature type="domain" description="Predicted membrane protein YciQ-like C-terminal" evidence="5">
    <location>
        <begin position="313"/>
        <end position="516"/>
    </location>
</feature>
<dbReference type="RefSeq" id="WP_134568988.1">
    <property type="nucleotide sequence ID" value="NZ_SOFP01000074.1"/>
</dbReference>
<dbReference type="EMBL" id="SOFP01000074">
    <property type="protein sequence ID" value="TFC10788.1"/>
    <property type="molecule type" value="Genomic_DNA"/>
</dbReference>
<gene>
    <name evidence="6" type="ORF">E3O19_15185</name>
</gene>
<feature type="domain" description="DUF2207" evidence="4">
    <location>
        <begin position="78"/>
        <end position="256"/>
    </location>
</feature>
<keyword evidence="2" id="KW-0472">Membrane</keyword>
<comment type="caution">
    <text evidence="6">The sequence shown here is derived from an EMBL/GenBank/DDBJ whole genome shotgun (WGS) entry which is preliminary data.</text>
</comment>
<dbReference type="OrthoDB" id="4973253at2"/>
<keyword evidence="2" id="KW-0812">Transmembrane</keyword>
<feature type="transmembrane region" description="Helical" evidence="2">
    <location>
        <begin position="273"/>
        <end position="293"/>
    </location>
</feature>
<organism evidence="6 7">
    <name type="scientific">Cryobacterium algoritolerans</name>
    <dbReference type="NCBI Taxonomy" id="1259184"/>
    <lineage>
        <taxon>Bacteria</taxon>
        <taxon>Bacillati</taxon>
        <taxon>Actinomycetota</taxon>
        <taxon>Actinomycetes</taxon>
        <taxon>Micrococcales</taxon>
        <taxon>Microbacteriaceae</taxon>
        <taxon>Cryobacterium</taxon>
    </lineage>
</organism>
<evidence type="ECO:0000259" key="5">
    <source>
        <dbReference type="Pfam" id="PF20990"/>
    </source>
</evidence>
<dbReference type="AlphaFoldDB" id="A0A4R8WJN2"/>
<dbReference type="InterPro" id="IPR048389">
    <property type="entry name" value="YciQ-like_C"/>
</dbReference>
<feature type="transmembrane region" description="Helical" evidence="2">
    <location>
        <begin position="430"/>
        <end position="451"/>
    </location>
</feature>
<keyword evidence="3" id="KW-0732">Signal</keyword>
<feature type="region of interest" description="Disordered" evidence="1">
    <location>
        <begin position="31"/>
        <end position="52"/>
    </location>
</feature>
<feature type="transmembrane region" description="Helical" evidence="2">
    <location>
        <begin position="457"/>
        <end position="479"/>
    </location>
</feature>
<dbReference type="InterPro" id="IPR018702">
    <property type="entry name" value="DUF2207"/>
</dbReference>
<feature type="chain" id="PRO_5020226947" evidence="3">
    <location>
        <begin position="36"/>
        <end position="647"/>
    </location>
</feature>
<accession>A0A4R8WJN2</accession>
<keyword evidence="7" id="KW-1185">Reference proteome</keyword>
<proteinExistence type="predicted"/>